<dbReference type="Pfam" id="PF13456">
    <property type="entry name" value="RVT_3"/>
    <property type="match status" value="1"/>
</dbReference>
<evidence type="ECO:0000313" key="4">
    <source>
        <dbReference type="Proteomes" id="UP001187471"/>
    </source>
</evidence>
<organism evidence="3 4">
    <name type="scientific">Escallonia rubra</name>
    <dbReference type="NCBI Taxonomy" id="112253"/>
    <lineage>
        <taxon>Eukaryota</taxon>
        <taxon>Viridiplantae</taxon>
        <taxon>Streptophyta</taxon>
        <taxon>Embryophyta</taxon>
        <taxon>Tracheophyta</taxon>
        <taxon>Spermatophyta</taxon>
        <taxon>Magnoliopsida</taxon>
        <taxon>eudicotyledons</taxon>
        <taxon>Gunneridae</taxon>
        <taxon>Pentapetalae</taxon>
        <taxon>asterids</taxon>
        <taxon>campanulids</taxon>
        <taxon>Escalloniales</taxon>
        <taxon>Escalloniaceae</taxon>
        <taxon>Escallonia</taxon>
    </lineage>
</organism>
<keyword evidence="4" id="KW-1185">Reference proteome</keyword>
<dbReference type="SUPFAM" id="SSF53098">
    <property type="entry name" value="Ribonuclease H-like"/>
    <property type="match status" value="1"/>
</dbReference>
<dbReference type="InterPro" id="IPR036397">
    <property type="entry name" value="RNaseH_sf"/>
</dbReference>
<dbReference type="Proteomes" id="UP001187471">
    <property type="component" value="Unassembled WGS sequence"/>
</dbReference>
<dbReference type="InterPro" id="IPR002156">
    <property type="entry name" value="RNaseH_domain"/>
</dbReference>
<dbReference type="PANTHER" id="PTHR48475:SF1">
    <property type="entry name" value="RNASE H TYPE-1 DOMAIN-CONTAINING PROTEIN"/>
    <property type="match status" value="1"/>
</dbReference>
<reference evidence="3" key="1">
    <citation type="submission" date="2022-12" db="EMBL/GenBank/DDBJ databases">
        <title>Draft genome assemblies for two species of Escallonia (Escalloniales).</title>
        <authorList>
            <person name="Chanderbali A."/>
            <person name="Dervinis C."/>
            <person name="Anghel I."/>
            <person name="Soltis D."/>
            <person name="Soltis P."/>
            <person name="Zapata F."/>
        </authorList>
    </citation>
    <scope>NUCLEOTIDE SEQUENCE</scope>
    <source>
        <strain evidence="3">UCBG92.1500</strain>
        <tissue evidence="3">Leaf</tissue>
    </source>
</reference>
<proteinExistence type="predicted"/>
<name>A0AA88RAR1_9ASTE</name>
<dbReference type="AlphaFoldDB" id="A0AA88RAR1"/>
<comment type="caution">
    <text evidence="3">The sequence shown here is derived from an EMBL/GenBank/DDBJ whole genome shotgun (WGS) entry which is preliminary data.</text>
</comment>
<protein>
    <recommendedName>
        <fullName evidence="2">RNase H type-1 domain-containing protein</fullName>
    </recommendedName>
</protein>
<dbReference type="Gene3D" id="3.30.420.10">
    <property type="entry name" value="Ribonuclease H-like superfamily/Ribonuclease H"/>
    <property type="match status" value="1"/>
</dbReference>
<dbReference type="GO" id="GO:0003676">
    <property type="term" value="F:nucleic acid binding"/>
    <property type="evidence" value="ECO:0007669"/>
    <property type="project" value="InterPro"/>
</dbReference>
<sequence length="261" mass="29817">MILELRIPSLGVSGDSKLVINQLLKEYEVKKEDRVSYFRYDTNLINKFDSVELEHVPREENRMANALANIATTLALRDEDKVDIPVSQQWVMPKLLDCRIEEIDVVSVGVIEADDWRQPLIDYLQHGRLPEDIRHKTVRRRAPRFIYYKDTLFRRSYEGCFYVTYEKMKLLKPWMKLIRRPAEDKDGIGAQAMVSANAEKGLRLAHTAGGSGGINGDRRERPKANTTTASNHRRHRAVRLGVGTMASGLIRDLRLCGVGNA</sequence>
<evidence type="ECO:0000256" key="1">
    <source>
        <dbReference type="SAM" id="MobiDB-lite"/>
    </source>
</evidence>
<dbReference type="EMBL" id="JAVXUO010002481">
    <property type="protein sequence ID" value="KAK2972910.1"/>
    <property type="molecule type" value="Genomic_DNA"/>
</dbReference>
<accession>A0AA88RAR1</accession>
<evidence type="ECO:0000313" key="3">
    <source>
        <dbReference type="EMBL" id="KAK2972910.1"/>
    </source>
</evidence>
<feature type="region of interest" description="Disordered" evidence="1">
    <location>
        <begin position="208"/>
        <end position="233"/>
    </location>
</feature>
<feature type="domain" description="RNase H type-1" evidence="2">
    <location>
        <begin position="2"/>
        <end position="70"/>
    </location>
</feature>
<dbReference type="PANTHER" id="PTHR48475">
    <property type="entry name" value="RIBONUCLEASE H"/>
    <property type="match status" value="1"/>
</dbReference>
<dbReference type="GO" id="GO:0004523">
    <property type="term" value="F:RNA-DNA hybrid ribonuclease activity"/>
    <property type="evidence" value="ECO:0007669"/>
    <property type="project" value="InterPro"/>
</dbReference>
<gene>
    <name evidence="3" type="ORF">RJ640_026662</name>
</gene>
<evidence type="ECO:0000259" key="2">
    <source>
        <dbReference type="Pfam" id="PF13456"/>
    </source>
</evidence>
<dbReference type="InterPro" id="IPR012337">
    <property type="entry name" value="RNaseH-like_sf"/>
</dbReference>